<dbReference type="InterPro" id="IPR013087">
    <property type="entry name" value="Znf_C2H2_type"/>
</dbReference>
<dbReference type="SUPFAM" id="SSF57667">
    <property type="entry name" value="beta-beta-alpha zinc fingers"/>
    <property type="match status" value="1"/>
</dbReference>
<keyword evidence="7" id="KW-0732">Signal</keyword>
<evidence type="ECO:0000256" key="5">
    <source>
        <dbReference type="PROSITE-ProRule" id="PRU00042"/>
    </source>
</evidence>
<dbReference type="STRING" id="914237.A0A1E1L991"/>
<gene>
    <name evidence="9" type="ORF">RCO7_09689</name>
</gene>
<proteinExistence type="predicted"/>
<reference evidence="10" key="1">
    <citation type="submission" date="2016-03" db="EMBL/GenBank/DDBJ databases">
        <authorList>
            <person name="Ploux O."/>
        </authorList>
    </citation>
    <scope>NUCLEOTIDE SEQUENCE [LARGE SCALE GENOMIC DNA]</scope>
    <source>
        <strain evidence="10">UK7</strain>
    </source>
</reference>
<dbReference type="InParanoid" id="A0A1E1L991"/>
<dbReference type="GO" id="GO:0008270">
    <property type="term" value="F:zinc ion binding"/>
    <property type="evidence" value="ECO:0007669"/>
    <property type="project" value="UniProtKB-KW"/>
</dbReference>
<evidence type="ECO:0000256" key="7">
    <source>
        <dbReference type="SAM" id="SignalP"/>
    </source>
</evidence>
<dbReference type="SMART" id="SM00355">
    <property type="entry name" value="ZnF_C2H2"/>
    <property type="match status" value="3"/>
</dbReference>
<evidence type="ECO:0000256" key="4">
    <source>
        <dbReference type="ARBA" id="ARBA00022833"/>
    </source>
</evidence>
<name>A0A1E1L991_9HELO</name>
<evidence type="ECO:0000259" key="8">
    <source>
        <dbReference type="PROSITE" id="PS50157"/>
    </source>
</evidence>
<evidence type="ECO:0000256" key="6">
    <source>
        <dbReference type="SAM" id="MobiDB-lite"/>
    </source>
</evidence>
<accession>A0A1E1L991</accession>
<dbReference type="GO" id="GO:0000981">
    <property type="term" value="F:DNA-binding transcription factor activity, RNA polymerase II-specific"/>
    <property type="evidence" value="ECO:0007669"/>
    <property type="project" value="TreeGrafter"/>
</dbReference>
<dbReference type="Gene3D" id="3.30.160.60">
    <property type="entry name" value="Classic Zinc Finger"/>
    <property type="match status" value="2"/>
</dbReference>
<keyword evidence="10" id="KW-1185">Reference proteome</keyword>
<dbReference type="EMBL" id="FJUW01000041">
    <property type="protein sequence ID" value="CZT07128.1"/>
    <property type="molecule type" value="Genomic_DNA"/>
</dbReference>
<keyword evidence="2" id="KW-0677">Repeat</keyword>
<dbReference type="PANTHER" id="PTHR24409:SF295">
    <property type="entry name" value="AZ2-RELATED"/>
    <property type="match status" value="1"/>
</dbReference>
<dbReference type="Proteomes" id="UP000178129">
    <property type="component" value="Unassembled WGS sequence"/>
</dbReference>
<feature type="domain" description="C2H2-type" evidence="8">
    <location>
        <begin position="531"/>
        <end position="558"/>
    </location>
</feature>
<evidence type="ECO:0000256" key="1">
    <source>
        <dbReference type="ARBA" id="ARBA00022723"/>
    </source>
</evidence>
<dbReference type="InterPro" id="IPR036236">
    <property type="entry name" value="Znf_C2H2_sf"/>
</dbReference>
<dbReference type="GO" id="GO:0000977">
    <property type="term" value="F:RNA polymerase II transcription regulatory region sequence-specific DNA binding"/>
    <property type="evidence" value="ECO:0007669"/>
    <property type="project" value="TreeGrafter"/>
</dbReference>
<sequence length="623" mass="69619">MARKPGLPSHLTVAVIILRHCLGSPVMSISSLAAPHTFETLGPLIKILTLPSLITYGLNVELFSHRTTNKIFRASPEATPQNQNNMPWKFLAALIWCVDVYMYWQEIERFVEAENSTSANKSYNTYAGLFNDRMKKSRASDHPALHDEYGSFVFPMRADDRSSTVIGFKFGTYLVHDLHTAPFSANASTQSRLRDDFATFKAIPIVVPGLLGPDGMSWSTDTEGRTRVQSSGQMLFSLRRLQTNDRECRITCLRKSVSTSSHPARLSQVKSGPKSPPVTHHVSLYPRSASHGGALQTEVNYGQYNIQPPRRYPRCTTTIMTSAYVTPVFKLLSLATIQPLTPCQATTTPHTITMEPNYNFPMGNNNNNAFSEHQTIRTQIVPDTEWDQFWKEYNALNTQTINNHNDGGIDVSNQDFKTSQLIESQLYATTEHHLPPVLADQLDLPEYGSNMFIPTYIDAFYDSPRIDPSPWVSTSTSTSNSSPTASAYTSQKSIYSSNTSTPNTTPSSASFDTPSSQTSIPSPSSSSASSFICSFCNKTFPQKCLLHRHINTHTKPYHCLHPHCTERRATNRDLKRHMAVHDRVSAPAFLCAEAGCEFGVRGRGFTRKDHLKRHVENVHGRQC</sequence>
<dbReference type="GO" id="GO:0005634">
    <property type="term" value="C:nucleus"/>
    <property type="evidence" value="ECO:0007669"/>
    <property type="project" value="TreeGrafter"/>
</dbReference>
<protein>
    <recommendedName>
        <fullName evidence="8">C2H2-type domain-containing protein</fullName>
    </recommendedName>
</protein>
<dbReference type="PROSITE" id="PS50157">
    <property type="entry name" value="ZINC_FINGER_C2H2_2"/>
    <property type="match status" value="1"/>
</dbReference>
<feature type="signal peptide" evidence="7">
    <location>
        <begin position="1"/>
        <end position="23"/>
    </location>
</feature>
<keyword evidence="1" id="KW-0479">Metal-binding</keyword>
<dbReference type="PANTHER" id="PTHR24409">
    <property type="entry name" value="ZINC FINGER PROTEIN 142"/>
    <property type="match status" value="1"/>
</dbReference>
<evidence type="ECO:0000313" key="10">
    <source>
        <dbReference type="Proteomes" id="UP000178129"/>
    </source>
</evidence>
<feature type="region of interest" description="Disordered" evidence="6">
    <location>
        <begin position="494"/>
        <end position="524"/>
    </location>
</feature>
<dbReference type="AlphaFoldDB" id="A0A1E1L991"/>
<comment type="caution">
    <text evidence="9">The sequence shown here is derived from an EMBL/GenBank/DDBJ whole genome shotgun (WGS) entry which is preliminary data.</text>
</comment>
<feature type="chain" id="PRO_5009446780" description="C2H2-type domain-containing protein" evidence="7">
    <location>
        <begin position="24"/>
        <end position="623"/>
    </location>
</feature>
<keyword evidence="3 5" id="KW-0863">Zinc-finger</keyword>
<evidence type="ECO:0000256" key="2">
    <source>
        <dbReference type="ARBA" id="ARBA00022737"/>
    </source>
</evidence>
<keyword evidence="4" id="KW-0862">Zinc</keyword>
<dbReference type="PROSITE" id="PS00028">
    <property type="entry name" value="ZINC_FINGER_C2H2_1"/>
    <property type="match status" value="1"/>
</dbReference>
<evidence type="ECO:0000256" key="3">
    <source>
        <dbReference type="ARBA" id="ARBA00022771"/>
    </source>
</evidence>
<organism evidence="9 10">
    <name type="scientific">Rhynchosporium graminicola</name>
    <dbReference type="NCBI Taxonomy" id="2792576"/>
    <lineage>
        <taxon>Eukaryota</taxon>
        <taxon>Fungi</taxon>
        <taxon>Dikarya</taxon>
        <taxon>Ascomycota</taxon>
        <taxon>Pezizomycotina</taxon>
        <taxon>Leotiomycetes</taxon>
        <taxon>Helotiales</taxon>
        <taxon>Ploettnerulaceae</taxon>
        <taxon>Rhynchosporium</taxon>
    </lineage>
</organism>
<evidence type="ECO:0000313" key="9">
    <source>
        <dbReference type="EMBL" id="CZT07128.1"/>
    </source>
</evidence>